<keyword evidence="1" id="KW-0812">Transmembrane</keyword>
<dbReference type="InterPro" id="IPR050882">
    <property type="entry name" value="Prepilin_peptidase/N-MTase"/>
</dbReference>
<sequence>MILFQFLLGASLASFLNLTVTRNLRHESIISPRSHCDKCKEPLPICDLIPVINYVFLKGKCRFCHQRIPLSSPILELMLGICFSVTQFRPTTIPSLLNLLILTHLSLFDFKRKQLPIWGILGLLIVCLLSCHHTCYQLLIAGLLYCLCLALNYRQLFVGNGDIDVFFCLWICLSISHLLWISSIACVSALLYLIIAPWPKDNKIPFVPFITVGYFIVVHYANILIPLITGS</sequence>
<keyword evidence="3" id="KW-0378">Hydrolase</keyword>
<feature type="transmembrane region" description="Helical" evidence="1">
    <location>
        <begin position="206"/>
        <end position="228"/>
    </location>
</feature>
<evidence type="ECO:0000259" key="2">
    <source>
        <dbReference type="Pfam" id="PF06750"/>
    </source>
</evidence>
<evidence type="ECO:0000313" key="4">
    <source>
        <dbReference type="Proteomes" id="UP001597156"/>
    </source>
</evidence>
<evidence type="ECO:0000256" key="1">
    <source>
        <dbReference type="SAM" id="Phobius"/>
    </source>
</evidence>
<evidence type="ECO:0000313" key="3">
    <source>
        <dbReference type="EMBL" id="MFD1124404.1"/>
    </source>
</evidence>
<comment type="caution">
    <text evidence="3">The sequence shown here is derived from an EMBL/GenBank/DDBJ whole genome shotgun (WGS) entry which is preliminary data.</text>
</comment>
<proteinExistence type="predicted"/>
<dbReference type="InterPro" id="IPR010627">
    <property type="entry name" value="Prepilin_pept_A24_N"/>
</dbReference>
<dbReference type="GO" id="GO:0016787">
    <property type="term" value="F:hydrolase activity"/>
    <property type="evidence" value="ECO:0007669"/>
    <property type="project" value="UniProtKB-KW"/>
</dbReference>
<gene>
    <name evidence="3" type="ORF">ACFQ22_03365</name>
</gene>
<feature type="transmembrane region" description="Helical" evidence="1">
    <location>
        <begin position="163"/>
        <end position="194"/>
    </location>
</feature>
<dbReference type="EC" id="3.4.23.-" evidence="3"/>
<dbReference type="Proteomes" id="UP001597156">
    <property type="component" value="Unassembled WGS sequence"/>
</dbReference>
<accession>A0ABW3PE85</accession>
<dbReference type="RefSeq" id="WP_225419111.1">
    <property type="nucleotide sequence ID" value="NZ_JBHTLH010000008.1"/>
</dbReference>
<keyword evidence="4" id="KW-1185">Reference proteome</keyword>
<feature type="transmembrane region" description="Helical" evidence="1">
    <location>
        <begin position="115"/>
        <end position="131"/>
    </location>
</feature>
<dbReference type="PANTHER" id="PTHR30487:SF0">
    <property type="entry name" value="PREPILIN LEADER PEPTIDASE_N-METHYLTRANSFERASE-RELATED"/>
    <property type="match status" value="1"/>
</dbReference>
<organism evidence="3 4">
    <name type="scientific">Lentilactobacillus raoultii</name>
    <dbReference type="NCBI Taxonomy" id="1987503"/>
    <lineage>
        <taxon>Bacteria</taxon>
        <taxon>Bacillati</taxon>
        <taxon>Bacillota</taxon>
        <taxon>Bacilli</taxon>
        <taxon>Lactobacillales</taxon>
        <taxon>Lactobacillaceae</taxon>
        <taxon>Lentilactobacillus</taxon>
    </lineage>
</organism>
<keyword evidence="1" id="KW-0472">Membrane</keyword>
<dbReference type="PANTHER" id="PTHR30487">
    <property type="entry name" value="TYPE 4 PREPILIN-LIKE PROTEINS LEADER PEPTIDE-PROCESSING ENZYME"/>
    <property type="match status" value="1"/>
</dbReference>
<dbReference type="Pfam" id="PF06750">
    <property type="entry name" value="A24_N_bact"/>
    <property type="match status" value="1"/>
</dbReference>
<reference evidence="4" key="1">
    <citation type="journal article" date="2019" name="Int. J. Syst. Evol. Microbiol.">
        <title>The Global Catalogue of Microorganisms (GCM) 10K type strain sequencing project: providing services to taxonomists for standard genome sequencing and annotation.</title>
        <authorList>
            <consortium name="The Broad Institute Genomics Platform"/>
            <consortium name="The Broad Institute Genome Sequencing Center for Infectious Disease"/>
            <person name="Wu L."/>
            <person name="Ma J."/>
        </authorList>
    </citation>
    <scope>NUCLEOTIDE SEQUENCE [LARGE SCALE GENOMIC DNA]</scope>
    <source>
        <strain evidence="4">CCUG 71848</strain>
    </source>
</reference>
<keyword evidence="1" id="KW-1133">Transmembrane helix</keyword>
<protein>
    <submittedName>
        <fullName evidence="3">Prepilin peptidase</fullName>
        <ecNumber evidence="3">3.4.23.-</ecNumber>
    </submittedName>
</protein>
<name>A0ABW3PE85_9LACO</name>
<feature type="domain" description="Prepilin peptidase A24 N-terminal" evidence="2">
    <location>
        <begin position="7"/>
        <end position="86"/>
    </location>
</feature>
<dbReference type="EMBL" id="JBHTLH010000008">
    <property type="protein sequence ID" value="MFD1124404.1"/>
    <property type="molecule type" value="Genomic_DNA"/>
</dbReference>
<feature type="transmembrane region" description="Helical" evidence="1">
    <location>
        <begin position="138"/>
        <end position="157"/>
    </location>
</feature>